<evidence type="ECO:0000313" key="2">
    <source>
        <dbReference type="EMBL" id="QAR33381.1"/>
    </source>
</evidence>
<name>A0A410JZA2_9BACT</name>
<dbReference type="PANTHER" id="PTHR13754">
    <property type="entry name" value="METALLO-BETA-LACTAMASE SUPERFAMILY PROTEIN"/>
    <property type="match status" value="1"/>
</dbReference>
<gene>
    <name evidence="2" type="ORF">EP073_08200</name>
</gene>
<feature type="domain" description="Metallo-beta-lactamase" evidence="1">
    <location>
        <begin position="23"/>
        <end position="105"/>
    </location>
</feature>
<keyword evidence="2" id="KW-0378">Hydrolase</keyword>
<dbReference type="InterPro" id="IPR052926">
    <property type="entry name" value="Metallo-beta-lactamase_dom"/>
</dbReference>
<dbReference type="Gene3D" id="3.60.15.10">
    <property type="entry name" value="Ribonuclease Z/Hydroxyacylglutathione hydrolase-like"/>
    <property type="match status" value="1"/>
</dbReference>
<sequence>MIKLTVTADNYTDSLNLCAEHGFSCVLETDNLSILLDTGQGMALKNNLAVLGFKNKFDIAVITHGHYDHTGGLTEALRNGSALADRLYVHENIFAGHMKKNPNGTFSFIGVDADENNLGNLYSLTKVKGKTEIAENIFLCGEIPRYTDFSADENLYIQTPAGCVKDPFDDEIFLVIIDDESLVVVTGCSHCGIMNIIEHTERLFPSSPIRSLIGGFHLFRADEAQAAQVADYLKQKKISNLLTGHCTGIDSFYTIKNIIGDSVRMTKAGLQCLV</sequence>
<evidence type="ECO:0000313" key="3">
    <source>
        <dbReference type="Proteomes" id="UP000287502"/>
    </source>
</evidence>
<dbReference type="AlphaFoldDB" id="A0A410JZA2"/>
<dbReference type="InterPro" id="IPR001279">
    <property type="entry name" value="Metallo-B-lactamas"/>
</dbReference>
<dbReference type="GO" id="GO:0016787">
    <property type="term" value="F:hydrolase activity"/>
    <property type="evidence" value="ECO:0007669"/>
    <property type="project" value="UniProtKB-KW"/>
</dbReference>
<organism evidence="2 3">
    <name type="scientific">Geovibrio thiophilus</name>
    <dbReference type="NCBI Taxonomy" id="139438"/>
    <lineage>
        <taxon>Bacteria</taxon>
        <taxon>Pseudomonadati</taxon>
        <taxon>Deferribacterota</taxon>
        <taxon>Deferribacteres</taxon>
        <taxon>Deferribacterales</taxon>
        <taxon>Geovibrionaceae</taxon>
        <taxon>Geovibrio</taxon>
    </lineage>
</organism>
<dbReference type="InterPro" id="IPR041712">
    <property type="entry name" value="DHPS-like_MBL-fold"/>
</dbReference>
<dbReference type="KEGG" id="gtl:EP073_08200"/>
<reference evidence="2 3" key="1">
    <citation type="submission" date="2019-01" db="EMBL/GenBank/DDBJ databases">
        <title>Geovibrio thiophilus DSM 11263, complete genome.</title>
        <authorList>
            <person name="Spring S."/>
            <person name="Bunk B."/>
            <person name="Sproer C."/>
        </authorList>
    </citation>
    <scope>NUCLEOTIDE SEQUENCE [LARGE SCALE GENOMIC DNA]</scope>
    <source>
        <strain evidence="2 3">DSM 11263</strain>
    </source>
</reference>
<dbReference type="OrthoDB" id="9803916at2"/>
<dbReference type="CDD" id="cd07713">
    <property type="entry name" value="DHPS-like_MBL-fold"/>
    <property type="match status" value="1"/>
</dbReference>
<protein>
    <submittedName>
        <fullName evidence="2">MBL fold metallo-hydrolase</fullName>
    </submittedName>
</protein>
<dbReference type="GO" id="GO:0016740">
    <property type="term" value="F:transferase activity"/>
    <property type="evidence" value="ECO:0007669"/>
    <property type="project" value="TreeGrafter"/>
</dbReference>
<accession>A0A410JZA2</accession>
<proteinExistence type="predicted"/>
<dbReference type="Pfam" id="PF00753">
    <property type="entry name" value="Lactamase_B"/>
    <property type="match status" value="1"/>
</dbReference>
<evidence type="ECO:0000259" key="1">
    <source>
        <dbReference type="Pfam" id="PF00753"/>
    </source>
</evidence>
<keyword evidence="3" id="KW-1185">Reference proteome</keyword>
<dbReference type="PANTHER" id="PTHR13754:SF13">
    <property type="entry name" value="METALLO-BETA-LACTAMASE SUPERFAMILY PROTEIN (AFU_ORTHOLOGUE AFUA_3G07630)"/>
    <property type="match status" value="1"/>
</dbReference>
<dbReference type="Proteomes" id="UP000287502">
    <property type="component" value="Chromosome"/>
</dbReference>
<dbReference type="EMBL" id="CP035108">
    <property type="protein sequence ID" value="QAR33381.1"/>
    <property type="molecule type" value="Genomic_DNA"/>
</dbReference>
<dbReference type="SUPFAM" id="SSF56281">
    <property type="entry name" value="Metallo-hydrolase/oxidoreductase"/>
    <property type="match status" value="1"/>
</dbReference>
<dbReference type="RefSeq" id="WP_128466667.1">
    <property type="nucleotide sequence ID" value="NZ_CP035108.1"/>
</dbReference>
<dbReference type="InterPro" id="IPR036866">
    <property type="entry name" value="RibonucZ/Hydroxyglut_hydro"/>
</dbReference>